<reference evidence="1 2" key="1">
    <citation type="submission" date="2016-08" db="EMBL/GenBank/DDBJ databases">
        <title>A Parts List for Fungal Cellulosomes Revealed by Comparative Genomics.</title>
        <authorList>
            <consortium name="DOE Joint Genome Institute"/>
            <person name="Haitjema C.H."/>
            <person name="Gilmore S.P."/>
            <person name="Henske J.K."/>
            <person name="Solomon K.V."/>
            <person name="De Groot R."/>
            <person name="Kuo A."/>
            <person name="Mondo S.J."/>
            <person name="Salamov A.A."/>
            <person name="Labutti K."/>
            <person name="Zhao Z."/>
            <person name="Chiniquy J."/>
            <person name="Barry K."/>
            <person name="Brewer H.M."/>
            <person name="Purvine S.O."/>
            <person name="Wright A.T."/>
            <person name="Boxma B."/>
            <person name="Van Alen T."/>
            <person name="Hackstein J.H."/>
            <person name="Baker S.E."/>
            <person name="Grigoriev I.V."/>
            <person name="O'Malley M.A."/>
        </authorList>
    </citation>
    <scope>NUCLEOTIDE SEQUENCE [LARGE SCALE GENOMIC DNA]</scope>
    <source>
        <strain evidence="1 2">G1</strain>
    </source>
</reference>
<dbReference type="Proteomes" id="UP000193920">
    <property type="component" value="Unassembled WGS sequence"/>
</dbReference>
<dbReference type="EMBL" id="MCOG01000014">
    <property type="protein sequence ID" value="ORY79627.1"/>
    <property type="molecule type" value="Genomic_DNA"/>
</dbReference>
<dbReference type="GO" id="GO:0008081">
    <property type="term" value="F:phosphoric diester hydrolase activity"/>
    <property type="evidence" value="ECO:0007669"/>
    <property type="project" value="InterPro"/>
</dbReference>
<dbReference type="Gene3D" id="3.20.20.190">
    <property type="entry name" value="Phosphatidylinositol (PI) phosphodiesterase"/>
    <property type="match status" value="1"/>
</dbReference>
<dbReference type="InterPro" id="IPR017946">
    <property type="entry name" value="PLC-like_Pdiesterase_TIM-brl"/>
</dbReference>
<accession>A0A1Y2F7J9</accession>
<protein>
    <recommendedName>
        <fullName evidence="3">PLC-like phosphodiesterase</fullName>
    </recommendedName>
</protein>
<dbReference type="GO" id="GO:0006629">
    <property type="term" value="P:lipid metabolic process"/>
    <property type="evidence" value="ECO:0007669"/>
    <property type="project" value="InterPro"/>
</dbReference>
<dbReference type="PANTHER" id="PTHR13593">
    <property type="match status" value="1"/>
</dbReference>
<dbReference type="STRING" id="1754190.A0A1Y2F7J9"/>
<sequence>MNEINLEDSDYSNPDSCQFKGDASVKSSHCYLSCKRDIEIYDNIEWEKARYYDLDADNKREQLLLGIRYLDIRLATPKTIDRDLYVSHGDLDILFVKDITIFSEHPKETIIIHLGNERIVNMNDKQLRDAINNKTILNTDKVINTNKTASDFIYNVNKIPTLKDAQGKIVLFTRKNFGVGVNVRIPNMGDCREYSNSNDERDGDICLPHVVGNIRVQDDYNFEKDDKWQIIYDTLKGNVGTMYDNTYYDKDDDLTTKFFDRNNENVLTINFMNMARVSHFLNPMD</sequence>
<organism evidence="1 2">
    <name type="scientific">Neocallimastix californiae</name>
    <dbReference type="NCBI Taxonomy" id="1754190"/>
    <lineage>
        <taxon>Eukaryota</taxon>
        <taxon>Fungi</taxon>
        <taxon>Fungi incertae sedis</taxon>
        <taxon>Chytridiomycota</taxon>
        <taxon>Chytridiomycota incertae sedis</taxon>
        <taxon>Neocallimastigomycetes</taxon>
        <taxon>Neocallimastigales</taxon>
        <taxon>Neocallimastigaceae</taxon>
        <taxon>Neocallimastix</taxon>
    </lineage>
</organism>
<dbReference type="PANTHER" id="PTHR13593:SF113">
    <property type="entry name" value="SI:DKEY-266F7.9"/>
    <property type="match status" value="1"/>
</dbReference>
<proteinExistence type="predicted"/>
<name>A0A1Y2F7J9_9FUNG</name>
<dbReference type="InterPro" id="IPR051057">
    <property type="entry name" value="PI-PLC_domain"/>
</dbReference>
<evidence type="ECO:0008006" key="3">
    <source>
        <dbReference type="Google" id="ProtNLM"/>
    </source>
</evidence>
<dbReference type="SUPFAM" id="SSF51695">
    <property type="entry name" value="PLC-like phosphodiesterases"/>
    <property type="match status" value="1"/>
</dbReference>
<keyword evidence="2" id="KW-1185">Reference proteome</keyword>
<evidence type="ECO:0000313" key="2">
    <source>
        <dbReference type="Proteomes" id="UP000193920"/>
    </source>
</evidence>
<evidence type="ECO:0000313" key="1">
    <source>
        <dbReference type="EMBL" id="ORY79627.1"/>
    </source>
</evidence>
<gene>
    <name evidence="1" type="ORF">LY90DRAFT_500644</name>
</gene>
<comment type="caution">
    <text evidence="1">The sequence shown here is derived from an EMBL/GenBank/DDBJ whole genome shotgun (WGS) entry which is preliminary data.</text>
</comment>
<dbReference type="AlphaFoldDB" id="A0A1Y2F7J9"/>
<dbReference type="OrthoDB" id="2158103at2759"/>